<dbReference type="Pfam" id="PF04434">
    <property type="entry name" value="SWIM"/>
    <property type="match status" value="1"/>
</dbReference>
<dbReference type="SUPFAM" id="SSF57850">
    <property type="entry name" value="RING/U-box"/>
    <property type="match status" value="1"/>
</dbReference>
<evidence type="ECO:0000313" key="6">
    <source>
        <dbReference type="Proteomes" id="UP000184300"/>
    </source>
</evidence>
<dbReference type="Proteomes" id="UP000184300">
    <property type="component" value="Unassembled WGS sequence"/>
</dbReference>
<dbReference type="PROSITE" id="PS50966">
    <property type="entry name" value="ZF_SWIM"/>
    <property type="match status" value="1"/>
</dbReference>
<feature type="compositionally biased region" description="Basic and acidic residues" evidence="2">
    <location>
        <begin position="73"/>
        <end position="101"/>
    </location>
</feature>
<dbReference type="VEuPathDB" id="FungiDB:ASPGLDRAFT_43614"/>
<dbReference type="InterPro" id="IPR013083">
    <property type="entry name" value="Znf_RING/FYVE/PHD"/>
</dbReference>
<dbReference type="GO" id="GO:0008270">
    <property type="term" value="F:zinc ion binding"/>
    <property type="evidence" value="ECO:0007669"/>
    <property type="project" value="UniProtKB-KW"/>
</dbReference>
<dbReference type="EMBL" id="KV878891">
    <property type="protein sequence ID" value="OJJ87124.1"/>
    <property type="molecule type" value="Genomic_DNA"/>
</dbReference>
<dbReference type="STRING" id="1160497.A0A1L9VTA0"/>
<organism evidence="5 6">
    <name type="scientific">Aspergillus glaucus CBS 516.65</name>
    <dbReference type="NCBI Taxonomy" id="1160497"/>
    <lineage>
        <taxon>Eukaryota</taxon>
        <taxon>Fungi</taxon>
        <taxon>Dikarya</taxon>
        <taxon>Ascomycota</taxon>
        <taxon>Pezizomycotina</taxon>
        <taxon>Eurotiomycetes</taxon>
        <taxon>Eurotiomycetidae</taxon>
        <taxon>Eurotiales</taxon>
        <taxon>Aspergillaceae</taxon>
        <taxon>Aspergillus</taxon>
        <taxon>Aspergillus subgen. Aspergillus</taxon>
    </lineage>
</organism>
<evidence type="ECO:0000259" key="3">
    <source>
        <dbReference type="PROSITE" id="PS50089"/>
    </source>
</evidence>
<evidence type="ECO:0000259" key="4">
    <source>
        <dbReference type="PROSITE" id="PS50966"/>
    </source>
</evidence>
<gene>
    <name evidence="5" type="ORF">ASPGLDRAFT_43614</name>
</gene>
<feature type="domain" description="SWIM-type" evidence="4">
    <location>
        <begin position="153"/>
        <end position="185"/>
    </location>
</feature>
<name>A0A1L9VTA0_ASPGL</name>
<evidence type="ECO:0000256" key="1">
    <source>
        <dbReference type="PROSITE-ProRule" id="PRU00175"/>
    </source>
</evidence>
<accession>A0A1L9VTA0</accession>
<dbReference type="RefSeq" id="XP_022403813.1">
    <property type="nucleotide sequence ID" value="XM_022545852.1"/>
</dbReference>
<dbReference type="OrthoDB" id="2122982at2759"/>
<keyword evidence="1" id="KW-0862">Zinc</keyword>
<feature type="domain" description="RING-type" evidence="3">
    <location>
        <begin position="232"/>
        <end position="280"/>
    </location>
</feature>
<keyword evidence="1" id="KW-0863">Zinc-finger</keyword>
<dbReference type="CDD" id="cd16494">
    <property type="entry name" value="RING-CH-C4HC3_ZSWM2"/>
    <property type="match status" value="1"/>
</dbReference>
<dbReference type="AlphaFoldDB" id="A0A1L9VTA0"/>
<dbReference type="GO" id="GO:0061630">
    <property type="term" value="F:ubiquitin protein ligase activity"/>
    <property type="evidence" value="ECO:0007669"/>
    <property type="project" value="InterPro"/>
</dbReference>
<dbReference type="InterPro" id="IPR007527">
    <property type="entry name" value="Znf_SWIM"/>
</dbReference>
<dbReference type="PANTHER" id="PTHR21540:SF0">
    <property type="entry name" value="PHD FAMILY PROTEIN"/>
    <property type="match status" value="1"/>
</dbReference>
<keyword evidence="1" id="KW-0479">Metal-binding</keyword>
<evidence type="ECO:0000313" key="5">
    <source>
        <dbReference type="EMBL" id="OJJ87124.1"/>
    </source>
</evidence>
<dbReference type="PROSITE" id="PS50089">
    <property type="entry name" value="ZF_RING_2"/>
    <property type="match status" value="1"/>
</dbReference>
<evidence type="ECO:0000256" key="2">
    <source>
        <dbReference type="SAM" id="MobiDB-lite"/>
    </source>
</evidence>
<dbReference type="GeneID" id="34462113"/>
<dbReference type="Gene3D" id="3.30.40.10">
    <property type="entry name" value="Zinc/RING finger domain, C3HC4 (zinc finger)"/>
    <property type="match status" value="1"/>
</dbReference>
<feature type="region of interest" description="Disordered" evidence="2">
    <location>
        <begin position="1"/>
        <end position="101"/>
    </location>
</feature>
<keyword evidence="6" id="KW-1185">Reference proteome</keyword>
<dbReference type="PANTHER" id="PTHR21540">
    <property type="entry name" value="RING FINGER AND SWIM DOMAIN-CONTAINING PROTEIN 2"/>
    <property type="match status" value="1"/>
</dbReference>
<dbReference type="InterPro" id="IPR039903">
    <property type="entry name" value="Zswim2"/>
</dbReference>
<proteinExistence type="predicted"/>
<protein>
    <submittedName>
        <fullName evidence="5">Uncharacterized protein</fullName>
    </submittedName>
</protein>
<sequence length="343" mass="38991">MPTRSGAPYLEHPQPLMPSSNEFLEAQADANTQSTSSTKRKRAAPSENEAPVALVKAPRKKANTTKRAPAEVVDLKDDALESKPEPEAKKPRTRKPEQEKRLRVFRKHVPQTYLEKLARATSQRMFAVSSSINWTDGYPIMEFGMAGTTGNLYTVIIRKVPSCSCPDNQKGNQCKHICYVLNKALKAPAHLQYQLAFLSTELIEIYNGSSLSRETKPEENTAGKRKPIEGDCPVCFMEFEPDKEGIVWCRGSCGNNIHKVCFDKWAATQREHGVRCVYCRAQWEFETENLNMDKLKKTGRVNDEGYVNVADQLGLSGERDSSTYYQSWGYRGSYYYGQRRYRY</sequence>
<reference evidence="6" key="1">
    <citation type="journal article" date="2017" name="Genome Biol.">
        <title>Comparative genomics reveals high biological diversity and specific adaptations in the industrially and medically important fungal genus Aspergillus.</title>
        <authorList>
            <person name="de Vries R.P."/>
            <person name="Riley R."/>
            <person name="Wiebenga A."/>
            <person name="Aguilar-Osorio G."/>
            <person name="Amillis S."/>
            <person name="Uchima C.A."/>
            <person name="Anderluh G."/>
            <person name="Asadollahi M."/>
            <person name="Askin M."/>
            <person name="Barry K."/>
            <person name="Battaglia E."/>
            <person name="Bayram O."/>
            <person name="Benocci T."/>
            <person name="Braus-Stromeyer S.A."/>
            <person name="Caldana C."/>
            <person name="Canovas D."/>
            <person name="Cerqueira G.C."/>
            <person name="Chen F."/>
            <person name="Chen W."/>
            <person name="Choi C."/>
            <person name="Clum A."/>
            <person name="Dos Santos R.A."/>
            <person name="Damasio A.R."/>
            <person name="Diallinas G."/>
            <person name="Emri T."/>
            <person name="Fekete E."/>
            <person name="Flipphi M."/>
            <person name="Freyberg S."/>
            <person name="Gallo A."/>
            <person name="Gournas C."/>
            <person name="Habgood R."/>
            <person name="Hainaut M."/>
            <person name="Harispe M.L."/>
            <person name="Henrissat B."/>
            <person name="Hilden K.S."/>
            <person name="Hope R."/>
            <person name="Hossain A."/>
            <person name="Karabika E."/>
            <person name="Karaffa L."/>
            <person name="Karanyi Z."/>
            <person name="Krasevec N."/>
            <person name="Kuo A."/>
            <person name="Kusch H."/>
            <person name="LaButti K."/>
            <person name="Lagendijk E.L."/>
            <person name="Lapidus A."/>
            <person name="Levasseur A."/>
            <person name="Lindquist E."/>
            <person name="Lipzen A."/>
            <person name="Logrieco A.F."/>
            <person name="MacCabe A."/>
            <person name="Maekelae M.R."/>
            <person name="Malavazi I."/>
            <person name="Melin P."/>
            <person name="Meyer V."/>
            <person name="Mielnichuk N."/>
            <person name="Miskei M."/>
            <person name="Molnar A.P."/>
            <person name="Mule G."/>
            <person name="Ngan C.Y."/>
            <person name="Orejas M."/>
            <person name="Orosz E."/>
            <person name="Ouedraogo J.P."/>
            <person name="Overkamp K.M."/>
            <person name="Park H.-S."/>
            <person name="Perrone G."/>
            <person name="Piumi F."/>
            <person name="Punt P.J."/>
            <person name="Ram A.F."/>
            <person name="Ramon A."/>
            <person name="Rauscher S."/>
            <person name="Record E."/>
            <person name="Riano-Pachon D.M."/>
            <person name="Robert V."/>
            <person name="Roehrig J."/>
            <person name="Ruller R."/>
            <person name="Salamov A."/>
            <person name="Salih N.S."/>
            <person name="Samson R.A."/>
            <person name="Sandor E."/>
            <person name="Sanguinetti M."/>
            <person name="Schuetze T."/>
            <person name="Sepcic K."/>
            <person name="Shelest E."/>
            <person name="Sherlock G."/>
            <person name="Sophianopoulou V."/>
            <person name="Squina F.M."/>
            <person name="Sun H."/>
            <person name="Susca A."/>
            <person name="Todd R.B."/>
            <person name="Tsang A."/>
            <person name="Unkles S.E."/>
            <person name="van de Wiele N."/>
            <person name="van Rossen-Uffink D."/>
            <person name="Oliveira J.V."/>
            <person name="Vesth T.C."/>
            <person name="Visser J."/>
            <person name="Yu J.-H."/>
            <person name="Zhou M."/>
            <person name="Andersen M.R."/>
            <person name="Archer D.B."/>
            <person name="Baker S.E."/>
            <person name="Benoit I."/>
            <person name="Brakhage A.A."/>
            <person name="Braus G.H."/>
            <person name="Fischer R."/>
            <person name="Frisvad J.C."/>
            <person name="Goldman G.H."/>
            <person name="Houbraken J."/>
            <person name="Oakley B."/>
            <person name="Pocsi I."/>
            <person name="Scazzocchio C."/>
            <person name="Seiboth B."/>
            <person name="vanKuyk P.A."/>
            <person name="Wortman J."/>
            <person name="Dyer P.S."/>
            <person name="Grigoriev I.V."/>
        </authorList>
    </citation>
    <scope>NUCLEOTIDE SEQUENCE [LARGE SCALE GENOMIC DNA]</scope>
    <source>
        <strain evidence="6">CBS 516.65</strain>
    </source>
</reference>
<dbReference type="InterPro" id="IPR001841">
    <property type="entry name" value="Znf_RING"/>
</dbReference>